<dbReference type="Proteomes" id="UP001596074">
    <property type="component" value="Unassembled WGS sequence"/>
</dbReference>
<comment type="caution">
    <text evidence="2">The sequence shown here is derived from an EMBL/GenBank/DDBJ whole genome shotgun (WGS) entry which is preliminary data.</text>
</comment>
<dbReference type="InterPro" id="IPR017517">
    <property type="entry name" value="Maleyloyr_isom"/>
</dbReference>
<evidence type="ECO:0000313" key="2">
    <source>
        <dbReference type="EMBL" id="MFC5753728.1"/>
    </source>
</evidence>
<accession>A0ABW1AGL2</accession>
<dbReference type="Pfam" id="PF11716">
    <property type="entry name" value="MDMPI_N"/>
    <property type="match status" value="1"/>
</dbReference>
<evidence type="ECO:0000259" key="1">
    <source>
        <dbReference type="Pfam" id="PF11716"/>
    </source>
</evidence>
<proteinExistence type="predicted"/>
<gene>
    <name evidence="2" type="ORF">ACFPZN_49610</name>
</gene>
<dbReference type="SUPFAM" id="SSF109854">
    <property type="entry name" value="DinB/YfiT-like putative metalloenzymes"/>
    <property type="match status" value="1"/>
</dbReference>
<dbReference type="RefSeq" id="WP_378291058.1">
    <property type="nucleotide sequence ID" value="NZ_JBHSON010000120.1"/>
</dbReference>
<organism evidence="2 3">
    <name type="scientific">Actinomadura rugatobispora</name>
    <dbReference type="NCBI Taxonomy" id="1994"/>
    <lineage>
        <taxon>Bacteria</taxon>
        <taxon>Bacillati</taxon>
        <taxon>Actinomycetota</taxon>
        <taxon>Actinomycetes</taxon>
        <taxon>Streptosporangiales</taxon>
        <taxon>Thermomonosporaceae</taxon>
        <taxon>Actinomadura</taxon>
    </lineage>
</organism>
<dbReference type="EMBL" id="JBHSON010000120">
    <property type="protein sequence ID" value="MFC5753728.1"/>
    <property type="molecule type" value="Genomic_DNA"/>
</dbReference>
<dbReference type="Gene3D" id="1.20.120.450">
    <property type="entry name" value="dinb family like domain"/>
    <property type="match status" value="1"/>
</dbReference>
<reference evidence="3" key="1">
    <citation type="journal article" date="2019" name="Int. J. Syst. Evol. Microbiol.">
        <title>The Global Catalogue of Microorganisms (GCM) 10K type strain sequencing project: providing services to taxonomists for standard genome sequencing and annotation.</title>
        <authorList>
            <consortium name="The Broad Institute Genomics Platform"/>
            <consortium name="The Broad Institute Genome Sequencing Center for Infectious Disease"/>
            <person name="Wu L."/>
            <person name="Ma J."/>
        </authorList>
    </citation>
    <scope>NUCLEOTIDE SEQUENCE [LARGE SCALE GENOMIC DNA]</scope>
    <source>
        <strain evidence="3">KCTC 42087</strain>
    </source>
</reference>
<feature type="domain" description="Mycothiol-dependent maleylpyruvate isomerase metal-binding" evidence="1">
    <location>
        <begin position="10"/>
        <end position="131"/>
    </location>
</feature>
<dbReference type="NCBIfam" id="TIGR03086">
    <property type="entry name" value="TIGR03086 family metal-binding protein"/>
    <property type="match status" value="1"/>
</dbReference>
<evidence type="ECO:0000313" key="3">
    <source>
        <dbReference type="Proteomes" id="UP001596074"/>
    </source>
</evidence>
<protein>
    <submittedName>
        <fullName evidence="2">TIGR03086 family metal-binding protein</fullName>
    </submittedName>
</protein>
<dbReference type="InterPro" id="IPR024344">
    <property type="entry name" value="MDMPI_metal-binding"/>
</dbReference>
<dbReference type="InterPro" id="IPR017520">
    <property type="entry name" value="CHP03086"/>
</dbReference>
<dbReference type="InterPro" id="IPR034660">
    <property type="entry name" value="DinB/YfiT-like"/>
</dbReference>
<sequence>MEFRSLMVPAAETSARIVRGVPADRLDAPTPCPGWDVRALVNHMTYWAGPAATAARKEQPPAGVDEGHDFTADGDWAALYTERARAMAEAWTDPAAWEGSTSLTGNPQGMPAPVIGGMMLGECVLHGWDLAVATGQDTAVIPGDLVAAAYEQLQPTAEMGRQYKAFGERVEVPESAPLLDRLLGLSGRDPYWKP</sequence>
<keyword evidence="3" id="KW-1185">Reference proteome</keyword>
<name>A0ABW1AGL2_9ACTN</name>
<dbReference type="NCBIfam" id="TIGR03083">
    <property type="entry name" value="maleylpyruvate isomerase family mycothiol-dependent enzyme"/>
    <property type="match status" value="1"/>
</dbReference>